<accession>A0A0G0NGW1</accession>
<evidence type="ECO:0000313" key="3">
    <source>
        <dbReference type="Proteomes" id="UP000034081"/>
    </source>
</evidence>
<keyword evidence="1" id="KW-1133">Transmembrane helix</keyword>
<dbReference type="AlphaFoldDB" id="A0A0G0NGW1"/>
<name>A0A0G0NGW1_9BACT</name>
<feature type="transmembrane region" description="Helical" evidence="1">
    <location>
        <begin position="605"/>
        <end position="627"/>
    </location>
</feature>
<gene>
    <name evidence="2" type="ORF">UT08_C0010G0031</name>
</gene>
<evidence type="ECO:0000256" key="1">
    <source>
        <dbReference type="SAM" id="Phobius"/>
    </source>
</evidence>
<comment type="caution">
    <text evidence="2">The sequence shown here is derived from an EMBL/GenBank/DDBJ whole genome shotgun (WGS) entry which is preliminary data.</text>
</comment>
<proteinExistence type="predicted"/>
<dbReference type="Proteomes" id="UP000034081">
    <property type="component" value="Unassembled WGS sequence"/>
</dbReference>
<protein>
    <submittedName>
        <fullName evidence="2">Uncharacterized protein</fullName>
    </submittedName>
</protein>
<dbReference type="EMBL" id="LBVL01000010">
    <property type="protein sequence ID" value="KKQ85104.1"/>
    <property type="molecule type" value="Genomic_DNA"/>
</dbReference>
<keyword evidence="1" id="KW-0812">Transmembrane</keyword>
<sequence>MSVEQKIDLNINPLQGGIQGWQDILELSSQQEPISDNEILDYSNLQDIRELNGLTVSGGSILETLGEVVFSPRDGVGNSTLREGLRSMTDVLNPLSITESYELQEKAIKAESGQRIVPERRSLGWTAEMFEGLPEQLSHIGVETYDRFGDHNNHPQTQLEAVQLFKQAAAGVVHSWAYGEVGHLPRGEKRTVNNATARVALKTYIQLEQLEVELIKKLQSQGVEVPEQKQIGQILKYVPLSALTVLIVTSFLISACGGGNEAQPNVVPIDPSTQAGEIVPSTDNTSDINVDTVMGEGDTSVTFNITNGTYTGGLCNELKELVESPYEGYLCNVRMPQMGAKSLTFPFDGGVLFEQPDAADGKYNGAVEFIFSPYDVAQAIAISSYLSQNGGSQQIESAPQEEIQPQDERAFTFENLQLFMAGTEEPSAGSDFLQITVQSDQGMPAENLEQEGDTFEVWSFTKLNAEDMVNFEGEHSKADIEDLFDSSLSGGGNCTTDHISKDGDVDNQALQIDCIKSNIDVSKIADFFGLTEQELLDRINARDGITREVLRKVEEVTIATVTSNPVSGITESEQFMITEDYELPIDEGLEPPSVEEDRQGLSKGFWIACLGIPTLAVTAAWFTSLYYKFKSRKRG</sequence>
<evidence type="ECO:0000313" key="2">
    <source>
        <dbReference type="EMBL" id="KKQ85104.1"/>
    </source>
</evidence>
<reference evidence="2 3" key="1">
    <citation type="journal article" date="2015" name="Nature">
        <title>rRNA introns, odd ribosomes, and small enigmatic genomes across a large radiation of phyla.</title>
        <authorList>
            <person name="Brown C.T."/>
            <person name="Hug L.A."/>
            <person name="Thomas B.C."/>
            <person name="Sharon I."/>
            <person name="Castelle C.J."/>
            <person name="Singh A."/>
            <person name="Wilkins M.J."/>
            <person name="Williams K.H."/>
            <person name="Banfield J.F."/>
        </authorList>
    </citation>
    <scope>NUCLEOTIDE SEQUENCE [LARGE SCALE GENOMIC DNA]</scope>
</reference>
<keyword evidence="1" id="KW-0472">Membrane</keyword>
<organism evidence="2 3">
    <name type="scientific">Candidatus Woesebacteria bacterium GW2011_GWB1_38_8</name>
    <dbReference type="NCBI Taxonomy" id="1618570"/>
    <lineage>
        <taxon>Bacteria</taxon>
        <taxon>Candidatus Woeseibacteriota</taxon>
    </lineage>
</organism>